<dbReference type="AlphaFoldDB" id="A0A2I9DKZ5"/>
<feature type="compositionally biased region" description="Low complexity" evidence="1">
    <location>
        <begin position="586"/>
        <end position="616"/>
    </location>
</feature>
<dbReference type="OrthoDB" id="52485at2"/>
<evidence type="ECO:0000313" key="3">
    <source>
        <dbReference type="EMBL" id="GBF07118.1"/>
    </source>
</evidence>
<name>A0A2I9DKZ5_9DEIO</name>
<proteinExistence type="predicted"/>
<feature type="region of interest" description="Disordered" evidence="1">
    <location>
        <begin position="583"/>
        <end position="616"/>
    </location>
</feature>
<dbReference type="RefSeq" id="WP_133162050.1">
    <property type="nucleotide sequence ID" value="NZ_BFAG01000012.1"/>
</dbReference>
<feature type="chain" id="PRO_5014453189" evidence="2">
    <location>
        <begin position="26"/>
        <end position="668"/>
    </location>
</feature>
<feature type="signal peptide" evidence="2">
    <location>
        <begin position="1"/>
        <end position="25"/>
    </location>
</feature>
<comment type="caution">
    <text evidence="3">The sequence shown here is derived from an EMBL/GenBank/DDBJ whole genome shotgun (WGS) entry which is preliminary data.</text>
</comment>
<gene>
    <name evidence="3" type="ORF">DAERI_120111</name>
</gene>
<reference evidence="4" key="1">
    <citation type="submission" date="2018-01" db="EMBL/GenBank/DDBJ databases">
        <title>Draft Genome Sequence of the Radioresistant Bacterium Deinococcus aerius TR0125, Isolated from the Higher Atmosphere above Japan.</title>
        <authorList>
            <person name="Satoh K."/>
            <person name="Arai H."/>
            <person name="Sanzen T."/>
            <person name="Kawaguchi Y."/>
            <person name="Hayashi H."/>
            <person name="Yokobori S."/>
            <person name="Yamagishi A."/>
            <person name="Oono Y."/>
            <person name="Narumi I."/>
        </authorList>
    </citation>
    <scope>NUCLEOTIDE SEQUENCE [LARGE SCALE GENOMIC DNA]</scope>
    <source>
        <strain evidence="4">TR0125</strain>
    </source>
</reference>
<protein>
    <submittedName>
        <fullName evidence="3">Uncharacterized protein</fullName>
    </submittedName>
</protein>
<sequence length="668" mass="71134">MAHVRAPLKILVAALLALPLTTAAAQGSGQFGGLKYQVPAGWTSRTEAGALVLSPSGLAAGDVVTVRFLPPAKAPADFAAWFATHVTNNSRDLAGQRTSPVQPEKTDEGDRALTQVVIGTVNGQPRFRYFLAVLHGNQVFAAHYTTSSLALLEKYQPGLEAFLNSVDPASPSGTQAKAPTPPAQGTTRPATPTPPTGGTWPSVTAISTPKFVASGRDPEVEPIPDEFRCYAELRGSDYAKPPLRLQILEGRQYRVGDGTKVFGSGAYTTVKGTLNKVRWTSGPLAGTDDAYLGFDDYGQSINLQNVGPEDKQIDFECYQRGPREDYARLTFGLRTPKPGRYACVQINANGKAAPPLELLPGNRYRVNGAEGQYRLDLLSDQDDDNGDVDFVSGPWAEKSGYYGEENGRRTLYVSRTAECSVTVKPTPIPRYGKTKAPAPPKGSGGLSGAYASWQADVGGYCGGLCWSFYIFDKNGYVYTDEPDEGLEDADCSRTHPNGLPVCEVYSFRNGQLRIGNGKPEPLRKKPDGSYDLGGTTLLAIRPVSGLKLNGTYRSFSASVAVGGLSSSYSEAFLRFTPDGRFSREASGGASSTFTDTGTSSGSVTGGVTATSSRSSSGTYRFVGNTLELQYADGHVVRSFAFLPDSEGGKPSTGLVRIGGRSYTLQDGK</sequence>
<evidence type="ECO:0000313" key="4">
    <source>
        <dbReference type="Proteomes" id="UP000236569"/>
    </source>
</evidence>
<keyword evidence="2" id="KW-0732">Signal</keyword>
<evidence type="ECO:0000256" key="1">
    <source>
        <dbReference type="SAM" id="MobiDB-lite"/>
    </source>
</evidence>
<dbReference type="Proteomes" id="UP000236569">
    <property type="component" value="Unassembled WGS sequence"/>
</dbReference>
<organism evidence="3 4">
    <name type="scientific">Deinococcus aerius</name>
    <dbReference type="NCBI Taxonomy" id="200253"/>
    <lineage>
        <taxon>Bacteria</taxon>
        <taxon>Thermotogati</taxon>
        <taxon>Deinococcota</taxon>
        <taxon>Deinococci</taxon>
        <taxon>Deinococcales</taxon>
        <taxon>Deinococcaceae</taxon>
        <taxon>Deinococcus</taxon>
    </lineage>
</organism>
<keyword evidence="4" id="KW-1185">Reference proteome</keyword>
<dbReference type="EMBL" id="BFAG01000012">
    <property type="protein sequence ID" value="GBF07118.1"/>
    <property type="molecule type" value="Genomic_DNA"/>
</dbReference>
<feature type="region of interest" description="Disordered" evidence="1">
    <location>
        <begin position="167"/>
        <end position="204"/>
    </location>
</feature>
<evidence type="ECO:0000256" key="2">
    <source>
        <dbReference type="SAM" id="SignalP"/>
    </source>
</evidence>
<accession>A0A2I9DKZ5</accession>